<feature type="compositionally biased region" description="Polar residues" evidence="1">
    <location>
        <begin position="456"/>
        <end position="481"/>
    </location>
</feature>
<dbReference type="VEuPathDB" id="FungiDB:AeMF1_009457"/>
<organism evidence="3 4">
    <name type="scientific">Aphanomyces euteiches</name>
    <dbReference type="NCBI Taxonomy" id="100861"/>
    <lineage>
        <taxon>Eukaryota</taxon>
        <taxon>Sar</taxon>
        <taxon>Stramenopiles</taxon>
        <taxon>Oomycota</taxon>
        <taxon>Saprolegniomycetes</taxon>
        <taxon>Saprolegniales</taxon>
        <taxon>Verrucalvaceae</taxon>
        <taxon>Aphanomyces</taxon>
    </lineage>
</organism>
<dbReference type="AlphaFoldDB" id="A0A6G0XW08"/>
<dbReference type="VEuPathDB" id="FungiDB:AeMF1_009461"/>
<dbReference type="Proteomes" id="UP000481153">
    <property type="component" value="Unassembled WGS sequence"/>
</dbReference>
<feature type="domain" description="PWWP" evidence="2">
    <location>
        <begin position="1"/>
        <end position="67"/>
    </location>
</feature>
<sequence length="872" mass="98582">MVKGFPWWPLYVLDPDKLKPTLEVKSASHQDLLDRAKASRTQMIVYYFGSYDFGLHSPSELMPWIHSLHDWYIAGYPPCTCIDISVAEQLSLAYREATDFMETDPQDRILPYMTPLDYDRDAFRCVSLRASKSTNRALSTKQEHKTTKTVSRSQHPSIRMPTRPRTRSSTTAELVALSEIVIPSILVPRSKPSKQLKPSLMRHKAQELVGVGNTVHPSPQYHCKVESSINSSEVAIPTTTDNLQPRGAKRKQNDDEVIPAATEQNGSQPNSDVGEEKRVPVNSVAWAKALDGPWLPVFVCDPTILSPDVQNLGRINDRALQIAMAYPNYFSVLYYFGTGHFGILKSTGKSKEWRCPDHESFVSRQDLLSDEQRHSLANAVKYAEMFLASKFDIPYDSEDWHPEVYDADEEETKEVEIAECDIVATPKDSTKELNNSPSDSLEGQTTACDDTPEAPTRQTETTAQVPSTPAQSVSRPPNQQRSKIDLPPYLMIPLVSESTLTSNEYVVWAKRKNFPWWPGYVCNPLKLRGDLHYLGNKHKRALDITKTNPDVFKLVYLFGLHEFERLHATRHNNLKPWNGPDHESLVRGPPPVEATYSKRVREQFKIAVDQDFLEANVKDRLLPYTTPSDLDCVNLQPPEMKDVPMNCLVWALSIGYPWLPAFVHNPKTGGPMEHGQVSAGLLKRAKTEKGWLVYCFGLNCFRFHTVRGTIKLWKCPEYEIFMQGYGEASALELDAWETFITAIKEVKTFENSIAQNGDTAGIIPSFFHEVEHSNKMKDEVKEIDDSPMPTTETTSELGGETTTSSGKTSLAEKLKCSDDFKYNPRQQQQLQELLEAAKNDAKRKGSFETTDRTMRTKLWMPSSIYSASESDA</sequence>
<accession>A0A6G0XW08</accession>
<evidence type="ECO:0000313" key="4">
    <source>
        <dbReference type="Proteomes" id="UP000481153"/>
    </source>
</evidence>
<feature type="region of interest" description="Disordered" evidence="1">
    <location>
        <begin position="230"/>
        <end position="276"/>
    </location>
</feature>
<feature type="compositionally biased region" description="Polar residues" evidence="1">
    <location>
        <begin position="432"/>
        <end position="448"/>
    </location>
</feature>
<dbReference type="PROSITE" id="PS50812">
    <property type="entry name" value="PWWP"/>
    <property type="match status" value="2"/>
</dbReference>
<name>A0A6G0XW08_9STRA</name>
<keyword evidence="4" id="KW-1185">Reference proteome</keyword>
<evidence type="ECO:0000256" key="1">
    <source>
        <dbReference type="SAM" id="MobiDB-lite"/>
    </source>
</evidence>
<evidence type="ECO:0000313" key="3">
    <source>
        <dbReference type="EMBL" id="KAF0744575.1"/>
    </source>
</evidence>
<dbReference type="InterPro" id="IPR000313">
    <property type="entry name" value="PWWP_dom"/>
</dbReference>
<gene>
    <name evidence="3" type="ORF">Ae201684_001045</name>
</gene>
<feature type="compositionally biased region" description="Polar residues" evidence="1">
    <location>
        <begin position="230"/>
        <end position="243"/>
    </location>
</feature>
<evidence type="ECO:0000259" key="2">
    <source>
        <dbReference type="PROSITE" id="PS50812"/>
    </source>
</evidence>
<feature type="region of interest" description="Disordered" evidence="1">
    <location>
        <begin position="424"/>
        <end position="484"/>
    </location>
</feature>
<feature type="compositionally biased region" description="Low complexity" evidence="1">
    <location>
        <begin position="156"/>
        <end position="169"/>
    </location>
</feature>
<protein>
    <recommendedName>
        <fullName evidence="2">PWWP domain-containing protein</fullName>
    </recommendedName>
</protein>
<dbReference type="Gene3D" id="2.30.30.140">
    <property type="match status" value="4"/>
</dbReference>
<dbReference type="EMBL" id="VJMJ01000009">
    <property type="protein sequence ID" value="KAF0744575.1"/>
    <property type="molecule type" value="Genomic_DNA"/>
</dbReference>
<comment type="caution">
    <text evidence="3">The sequence shown here is derived from an EMBL/GenBank/DDBJ whole genome shotgun (WGS) entry which is preliminary data.</text>
</comment>
<feature type="domain" description="PWWP" evidence="2">
    <location>
        <begin position="503"/>
        <end position="570"/>
    </location>
</feature>
<feature type="region of interest" description="Disordered" evidence="1">
    <location>
        <begin position="780"/>
        <end position="810"/>
    </location>
</feature>
<dbReference type="CDD" id="cd05162">
    <property type="entry name" value="PWWP"/>
    <property type="match status" value="3"/>
</dbReference>
<feature type="compositionally biased region" description="Low complexity" evidence="1">
    <location>
        <begin position="790"/>
        <end position="809"/>
    </location>
</feature>
<feature type="region of interest" description="Disordered" evidence="1">
    <location>
        <begin position="134"/>
        <end position="169"/>
    </location>
</feature>
<dbReference type="SUPFAM" id="SSF63748">
    <property type="entry name" value="Tudor/PWWP/MBT"/>
    <property type="match status" value="2"/>
</dbReference>
<dbReference type="Pfam" id="PF00855">
    <property type="entry name" value="PWWP"/>
    <property type="match status" value="2"/>
</dbReference>
<reference evidence="3 4" key="1">
    <citation type="submission" date="2019-07" db="EMBL/GenBank/DDBJ databases">
        <title>Genomics analysis of Aphanomyces spp. identifies a new class of oomycete effector associated with host adaptation.</title>
        <authorList>
            <person name="Gaulin E."/>
        </authorList>
    </citation>
    <scope>NUCLEOTIDE SEQUENCE [LARGE SCALE GENOMIC DNA]</scope>
    <source>
        <strain evidence="3 4">ATCC 201684</strain>
    </source>
</reference>
<feature type="compositionally biased region" description="Polar residues" evidence="1">
    <location>
        <begin position="262"/>
        <end position="271"/>
    </location>
</feature>
<proteinExistence type="predicted"/>